<organism evidence="2 3">
    <name type="scientific">Chryseobacterium wanjuense</name>
    <dbReference type="NCBI Taxonomy" id="356305"/>
    <lineage>
        <taxon>Bacteria</taxon>
        <taxon>Pseudomonadati</taxon>
        <taxon>Bacteroidota</taxon>
        <taxon>Flavobacteriia</taxon>
        <taxon>Flavobacteriales</taxon>
        <taxon>Weeksellaceae</taxon>
        <taxon>Chryseobacterium group</taxon>
        <taxon>Chryseobacterium</taxon>
    </lineage>
</organism>
<dbReference type="Proteomes" id="UP000199469">
    <property type="component" value="Unassembled WGS sequence"/>
</dbReference>
<keyword evidence="1" id="KW-0732">Signal</keyword>
<dbReference type="InterPro" id="IPR008983">
    <property type="entry name" value="Tumour_necrosis_fac-like_dom"/>
</dbReference>
<evidence type="ECO:0000313" key="2">
    <source>
        <dbReference type="EMBL" id="SEW49710.1"/>
    </source>
</evidence>
<dbReference type="SUPFAM" id="SSF49842">
    <property type="entry name" value="TNF-like"/>
    <property type="match status" value="1"/>
</dbReference>
<name>A0A1I0S506_9FLAO</name>
<proteinExistence type="predicted"/>
<accession>A0A1I0S506</accession>
<gene>
    <name evidence="2" type="ORF">SAMN05421841_4290</name>
</gene>
<dbReference type="AlphaFoldDB" id="A0A1I0S506"/>
<evidence type="ECO:0000313" key="3">
    <source>
        <dbReference type="Proteomes" id="UP000199469"/>
    </source>
</evidence>
<sequence length="287" mass="30388">MNKKLFSIISIMLANIVFAQVGINTTNPQGIFHIDGGRDNPISGPPTPVQQSNDFTVVATSGVGQGTLSVGVGTTNPTERIDIANGNVRIRDINNLTGVGSDRLLVADSNGVLKVAGGEAFSVLNSGNRILNATNGPTLTAANDWNNNEFTTLTLDEQYDAMNAYNPTTGEFLVPQDGLYFMYGVCGFNTPANGSGTFDGTSGDAFTALVVDGGRVSTAHNVIYKGTKNPGMTANLFFLVTNSTLWLKAGQKVTLQFLTYGTSNMVDSLSDLKIDKASSKFIINKIL</sequence>
<evidence type="ECO:0000256" key="1">
    <source>
        <dbReference type="SAM" id="SignalP"/>
    </source>
</evidence>
<reference evidence="3" key="1">
    <citation type="submission" date="2016-10" db="EMBL/GenBank/DDBJ databases">
        <authorList>
            <person name="Varghese N."/>
            <person name="Submissions S."/>
        </authorList>
    </citation>
    <scope>NUCLEOTIDE SEQUENCE [LARGE SCALE GENOMIC DNA]</scope>
    <source>
        <strain evidence="3">DSM 17724</strain>
    </source>
</reference>
<protein>
    <submittedName>
        <fullName evidence="2">Uncharacterized protein</fullName>
    </submittedName>
</protein>
<keyword evidence="3" id="KW-1185">Reference proteome</keyword>
<dbReference type="Gene3D" id="2.60.120.40">
    <property type="match status" value="1"/>
</dbReference>
<dbReference type="STRING" id="356305.SAMN05421841_4290"/>
<feature type="chain" id="PRO_5011446555" evidence="1">
    <location>
        <begin position="20"/>
        <end position="287"/>
    </location>
</feature>
<dbReference type="EMBL" id="FOIU01000007">
    <property type="protein sequence ID" value="SEW49710.1"/>
    <property type="molecule type" value="Genomic_DNA"/>
</dbReference>
<feature type="signal peptide" evidence="1">
    <location>
        <begin position="1"/>
        <end position="19"/>
    </location>
</feature>